<reference evidence="2" key="2">
    <citation type="submission" date="2020-10" db="UniProtKB">
        <authorList>
            <consortium name="WormBaseParasite"/>
        </authorList>
    </citation>
    <scope>IDENTIFICATION</scope>
</reference>
<dbReference type="AlphaFoldDB" id="A0A7E4VQH9"/>
<sequence>MVGCDCIPFHDDDYLISGRGPVAPKNEQRDIITITLDGDRKKRLNPSKSQLFPLIPLQQATKLLHQPRLISLQLDQSRNERFPRNVGTQNPALLKPKGLENAASHPLILSSKAHNTMI</sequence>
<name>A0A7E4VQH9_PANRE</name>
<proteinExistence type="predicted"/>
<reference evidence="1" key="1">
    <citation type="journal article" date="2013" name="Genetics">
        <title>The draft genome and transcriptome of Panagrellus redivivus are shaped by the harsh demands of a free-living lifestyle.</title>
        <authorList>
            <person name="Srinivasan J."/>
            <person name="Dillman A.R."/>
            <person name="Macchietto M.G."/>
            <person name="Heikkinen L."/>
            <person name="Lakso M."/>
            <person name="Fracchia K.M."/>
            <person name="Antoshechkin I."/>
            <person name="Mortazavi A."/>
            <person name="Wong G."/>
            <person name="Sternberg P.W."/>
        </authorList>
    </citation>
    <scope>NUCLEOTIDE SEQUENCE [LARGE SCALE GENOMIC DNA]</scope>
    <source>
        <strain evidence="1">MT8872</strain>
    </source>
</reference>
<organism evidence="1 2">
    <name type="scientific">Panagrellus redivivus</name>
    <name type="common">Microworm</name>
    <dbReference type="NCBI Taxonomy" id="6233"/>
    <lineage>
        <taxon>Eukaryota</taxon>
        <taxon>Metazoa</taxon>
        <taxon>Ecdysozoa</taxon>
        <taxon>Nematoda</taxon>
        <taxon>Chromadorea</taxon>
        <taxon>Rhabditida</taxon>
        <taxon>Tylenchina</taxon>
        <taxon>Panagrolaimomorpha</taxon>
        <taxon>Panagrolaimoidea</taxon>
        <taxon>Panagrolaimidae</taxon>
        <taxon>Panagrellus</taxon>
    </lineage>
</organism>
<evidence type="ECO:0000313" key="2">
    <source>
        <dbReference type="WBParaSite" id="Pan_g23454.t1"/>
    </source>
</evidence>
<accession>A0A7E4VQH9</accession>
<dbReference type="Proteomes" id="UP000492821">
    <property type="component" value="Unassembled WGS sequence"/>
</dbReference>
<protein>
    <submittedName>
        <fullName evidence="2">Uncharacterized protein</fullName>
    </submittedName>
</protein>
<dbReference type="WBParaSite" id="Pan_g23454.t1">
    <property type="protein sequence ID" value="Pan_g23454.t1"/>
    <property type="gene ID" value="Pan_g23454"/>
</dbReference>
<evidence type="ECO:0000313" key="1">
    <source>
        <dbReference type="Proteomes" id="UP000492821"/>
    </source>
</evidence>
<keyword evidence="1" id="KW-1185">Reference proteome</keyword>